<sequence>MPAAITTTRQLDRTSRDYAKLKNAGPCHVPAFITATEPVGWTWDYAKLQNAGLCHVPAAITATEPVGWTWDYAKLQNAGPCHVPAVITATEPVGWTWDAKLQEENINFTIFILYFGNKPSGFFSALINLDFVYLARVST</sequence>
<name>A0A4Y2GB14_ARAVE</name>
<proteinExistence type="predicted"/>
<evidence type="ECO:0000313" key="2">
    <source>
        <dbReference type="Proteomes" id="UP000499080"/>
    </source>
</evidence>
<protein>
    <submittedName>
        <fullName evidence="1">Uncharacterized protein</fullName>
    </submittedName>
</protein>
<accession>A0A4Y2GB14</accession>
<dbReference type="AlphaFoldDB" id="A0A4Y2GB14"/>
<dbReference type="Proteomes" id="UP000499080">
    <property type="component" value="Unassembled WGS sequence"/>
</dbReference>
<dbReference type="EMBL" id="BGPR01098612">
    <property type="protein sequence ID" value="GBM49788.1"/>
    <property type="molecule type" value="Genomic_DNA"/>
</dbReference>
<keyword evidence="2" id="KW-1185">Reference proteome</keyword>
<comment type="caution">
    <text evidence="1">The sequence shown here is derived from an EMBL/GenBank/DDBJ whole genome shotgun (WGS) entry which is preliminary data.</text>
</comment>
<gene>
    <name evidence="1" type="ORF">AVEN_125262_1</name>
</gene>
<evidence type="ECO:0000313" key="1">
    <source>
        <dbReference type="EMBL" id="GBM49788.1"/>
    </source>
</evidence>
<organism evidence="1 2">
    <name type="scientific">Araneus ventricosus</name>
    <name type="common">Orbweaver spider</name>
    <name type="synonym">Epeira ventricosa</name>
    <dbReference type="NCBI Taxonomy" id="182803"/>
    <lineage>
        <taxon>Eukaryota</taxon>
        <taxon>Metazoa</taxon>
        <taxon>Ecdysozoa</taxon>
        <taxon>Arthropoda</taxon>
        <taxon>Chelicerata</taxon>
        <taxon>Arachnida</taxon>
        <taxon>Araneae</taxon>
        <taxon>Araneomorphae</taxon>
        <taxon>Entelegynae</taxon>
        <taxon>Araneoidea</taxon>
        <taxon>Araneidae</taxon>
        <taxon>Araneus</taxon>
    </lineage>
</organism>
<reference evidence="1 2" key="1">
    <citation type="journal article" date="2019" name="Sci. Rep.">
        <title>Orb-weaving spider Araneus ventricosus genome elucidates the spidroin gene catalogue.</title>
        <authorList>
            <person name="Kono N."/>
            <person name="Nakamura H."/>
            <person name="Ohtoshi R."/>
            <person name="Moran D.A.P."/>
            <person name="Shinohara A."/>
            <person name="Yoshida Y."/>
            <person name="Fujiwara M."/>
            <person name="Mori M."/>
            <person name="Tomita M."/>
            <person name="Arakawa K."/>
        </authorList>
    </citation>
    <scope>NUCLEOTIDE SEQUENCE [LARGE SCALE GENOMIC DNA]</scope>
</reference>